<dbReference type="Proteomes" id="UP000324222">
    <property type="component" value="Unassembled WGS sequence"/>
</dbReference>
<sequence length="185" mass="20461">MVSPSRIEGLVVHVVEWYASVKGSFADAEALQWTAAHHQRLHCDSKSSGKGPCFTPLDLHYRRCDSELPTDTRCLSETLAAQPSRHRVMGYHGYRGLTPHGSVAAGKEVLGLLPGPGAQDPVPPRGMALYQQRPGQVQVTGRVRELILQWKEASSFFGLLVEHQVCLSRMTNFSRQSNWASQQQG</sequence>
<evidence type="ECO:0000313" key="2">
    <source>
        <dbReference type="Proteomes" id="UP000324222"/>
    </source>
</evidence>
<evidence type="ECO:0000313" key="1">
    <source>
        <dbReference type="EMBL" id="MPC86598.1"/>
    </source>
</evidence>
<comment type="caution">
    <text evidence="1">The sequence shown here is derived from an EMBL/GenBank/DDBJ whole genome shotgun (WGS) entry which is preliminary data.</text>
</comment>
<organism evidence="1 2">
    <name type="scientific">Portunus trituberculatus</name>
    <name type="common">Swimming crab</name>
    <name type="synonym">Neptunus trituberculatus</name>
    <dbReference type="NCBI Taxonomy" id="210409"/>
    <lineage>
        <taxon>Eukaryota</taxon>
        <taxon>Metazoa</taxon>
        <taxon>Ecdysozoa</taxon>
        <taxon>Arthropoda</taxon>
        <taxon>Crustacea</taxon>
        <taxon>Multicrustacea</taxon>
        <taxon>Malacostraca</taxon>
        <taxon>Eumalacostraca</taxon>
        <taxon>Eucarida</taxon>
        <taxon>Decapoda</taxon>
        <taxon>Pleocyemata</taxon>
        <taxon>Brachyura</taxon>
        <taxon>Eubrachyura</taxon>
        <taxon>Portunoidea</taxon>
        <taxon>Portunidae</taxon>
        <taxon>Portuninae</taxon>
        <taxon>Portunus</taxon>
    </lineage>
</organism>
<gene>
    <name evidence="1" type="ORF">E2C01_081432</name>
</gene>
<protein>
    <submittedName>
        <fullName evidence="1">Uncharacterized protein</fullName>
    </submittedName>
</protein>
<dbReference type="AlphaFoldDB" id="A0A5B7J149"/>
<name>A0A5B7J149_PORTR</name>
<reference evidence="1 2" key="1">
    <citation type="submission" date="2019-05" db="EMBL/GenBank/DDBJ databases">
        <title>Another draft genome of Portunus trituberculatus and its Hox gene families provides insights of decapod evolution.</title>
        <authorList>
            <person name="Jeong J.-H."/>
            <person name="Song I."/>
            <person name="Kim S."/>
            <person name="Choi T."/>
            <person name="Kim D."/>
            <person name="Ryu S."/>
            <person name="Kim W."/>
        </authorList>
    </citation>
    <scope>NUCLEOTIDE SEQUENCE [LARGE SCALE GENOMIC DNA]</scope>
    <source>
        <tissue evidence="1">Muscle</tissue>
    </source>
</reference>
<dbReference type="OrthoDB" id="10644694at2759"/>
<accession>A0A5B7J149</accession>
<dbReference type="EMBL" id="VSRR010071950">
    <property type="protein sequence ID" value="MPC86598.1"/>
    <property type="molecule type" value="Genomic_DNA"/>
</dbReference>
<keyword evidence="2" id="KW-1185">Reference proteome</keyword>
<proteinExistence type="predicted"/>